<name>A0ABR3MUS7_9TELE</name>
<proteinExistence type="predicted"/>
<comment type="caution">
    <text evidence="2">The sequence shown here is derived from an EMBL/GenBank/DDBJ whole genome shotgun (WGS) entry which is preliminary data.</text>
</comment>
<keyword evidence="3" id="KW-1185">Reference proteome</keyword>
<reference evidence="2 3" key="1">
    <citation type="submission" date="2023-09" db="EMBL/GenBank/DDBJ databases">
        <authorList>
            <person name="Wang M."/>
        </authorList>
    </citation>
    <scope>NUCLEOTIDE SEQUENCE [LARGE SCALE GENOMIC DNA]</scope>
    <source>
        <strain evidence="2">GT-2023</strain>
        <tissue evidence="2">Liver</tissue>
    </source>
</reference>
<accession>A0ABR3MUS7</accession>
<sequence>MAATPPSPSTFVEMEPPPDISTPVWRPVVQLRPPIHSSGISTVYNSPVPFSPMHPVSSLPMSSPALVGRTPVQTLTWAPQVDNMQLCTLSEGETSSVAQHDLPNILSTPGREIQHFTAQVQGNWNILFDFMKRQEKTVTDLTQQMKVSSSHHTTQFADLAAKVEDNKSQVFTLLSMTKKQEESETDKLTKATKQMITDELQKVESTLVSEMRFMVDQLQSEVQQDIKAVQHSFQTNHDHITSELQHYFTQIDKFSTCVQELRNEMEKGSQGLKKLIEEQKLSLPEPSNSISSTPPAESSTSATPLPSPVVKSDHIKLTFPTFGRPSDDSDPLLYLTKCQDFLALHPLTDADILATFRTVLHGTARDWWEVRRSSME</sequence>
<evidence type="ECO:0000256" key="1">
    <source>
        <dbReference type="SAM" id="MobiDB-lite"/>
    </source>
</evidence>
<protein>
    <submittedName>
        <fullName evidence="2">Uncharacterized protein</fullName>
    </submittedName>
</protein>
<feature type="compositionally biased region" description="Low complexity" evidence="1">
    <location>
        <begin position="287"/>
        <end position="304"/>
    </location>
</feature>
<feature type="region of interest" description="Disordered" evidence="1">
    <location>
        <begin position="283"/>
        <end position="309"/>
    </location>
</feature>
<dbReference type="Proteomes" id="UP001558613">
    <property type="component" value="Unassembled WGS sequence"/>
</dbReference>
<gene>
    <name evidence="2" type="ORF">QQF64_033751</name>
</gene>
<evidence type="ECO:0000313" key="3">
    <source>
        <dbReference type="Proteomes" id="UP001558613"/>
    </source>
</evidence>
<evidence type="ECO:0000313" key="2">
    <source>
        <dbReference type="EMBL" id="KAL1268388.1"/>
    </source>
</evidence>
<organism evidence="2 3">
    <name type="scientific">Cirrhinus molitorella</name>
    <name type="common">mud carp</name>
    <dbReference type="NCBI Taxonomy" id="172907"/>
    <lineage>
        <taxon>Eukaryota</taxon>
        <taxon>Metazoa</taxon>
        <taxon>Chordata</taxon>
        <taxon>Craniata</taxon>
        <taxon>Vertebrata</taxon>
        <taxon>Euteleostomi</taxon>
        <taxon>Actinopterygii</taxon>
        <taxon>Neopterygii</taxon>
        <taxon>Teleostei</taxon>
        <taxon>Ostariophysi</taxon>
        <taxon>Cypriniformes</taxon>
        <taxon>Cyprinidae</taxon>
        <taxon>Labeoninae</taxon>
        <taxon>Labeonini</taxon>
        <taxon>Cirrhinus</taxon>
    </lineage>
</organism>
<dbReference type="EMBL" id="JAYMGO010000009">
    <property type="protein sequence ID" value="KAL1268388.1"/>
    <property type="molecule type" value="Genomic_DNA"/>
</dbReference>